<dbReference type="SFLD" id="SFLDG01129">
    <property type="entry name" value="C1.5:_HAD__Beta-PGM__Phosphata"/>
    <property type="match status" value="1"/>
</dbReference>
<dbReference type="Proteomes" id="UP000325255">
    <property type="component" value="Unassembled WGS sequence"/>
</dbReference>
<evidence type="ECO:0000256" key="3">
    <source>
        <dbReference type="RuleBase" id="RU368077"/>
    </source>
</evidence>
<accession>A0A5M6J4W5</accession>
<dbReference type="NCBIfam" id="TIGR01493">
    <property type="entry name" value="HAD-SF-IA-v2"/>
    <property type="match status" value="1"/>
</dbReference>
<dbReference type="RefSeq" id="WP_150038348.1">
    <property type="nucleotide sequence ID" value="NZ_OW485601.1"/>
</dbReference>
<dbReference type="NCBIfam" id="TIGR01428">
    <property type="entry name" value="HAD_type_II"/>
    <property type="match status" value="1"/>
</dbReference>
<dbReference type="PRINTS" id="PR00413">
    <property type="entry name" value="HADHALOGNASE"/>
</dbReference>
<dbReference type="Gene3D" id="3.40.50.1000">
    <property type="entry name" value="HAD superfamily/HAD-like"/>
    <property type="match status" value="1"/>
</dbReference>
<evidence type="ECO:0000256" key="2">
    <source>
        <dbReference type="ARBA" id="ARBA00022801"/>
    </source>
</evidence>
<dbReference type="InterPro" id="IPR006328">
    <property type="entry name" value="2-HAD"/>
</dbReference>
<sequence length="224" mass="23971">MGLRAVVFDAYGTLLDVHSAMARHAPRLGAQWQALSAEWRSKQLEYTWVRSLAGPTHHQDFAQATDRALDFVAARHGIDDPALLADLRAAYRSLSAYPEVPGVLAALRAKGLGRAILSNGTPAMLAEAVRAAGLDGALDAVLSVESVGVFKPDPRVYRLAAERLGHPTGAMGFASSNAWDAFGARAAGFHVFWINRSGQPDEYGLRGTVCELPDLAALPEKLLT</sequence>
<name>A0A5M6J4W5_9PROT</name>
<dbReference type="GO" id="GO:0018784">
    <property type="term" value="F:(S)-2-haloacid dehalogenase activity"/>
    <property type="evidence" value="ECO:0007669"/>
    <property type="project" value="UniProtKB-UniRule"/>
</dbReference>
<reference evidence="4 5" key="1">
    <citation type="submission" date="2019-09" db="EMBL/GenBank/DDBJ databases">
        <title>Genome sequence of Rhodovastum atsumiense, a diverse member of the Acetobacteraceae family of non-sulfur purple photosynthetic bacteria.</title>
        <authorList>
            <person name="Meyer T."/>
            <person name="Kyndt J."/>
        </authorList>
    </citation>
    <scope>NUCLEOTIDE SEQUENCE [LARGE SCALE GENOMIC DNA]</scope>
    <source>
        <strain evidence="4 5">DSM 21279</strain>
    </source>
</reference>
<comment type="catalytic activity">
    <reaction evidence="3">
        <text>an (S)-2-haloacid + H2O = a (2R)-2-hydroxycarboxylate + a halide anion + H(+)</text>
        <dbReference type="Rhea" id="RHEA:11192"/>
        <dbReference type="ChEBI" id="CHEBI:15377"/>
        <dbReference type="ChEBI" id="CHEBI:15378"/>
        <dbReference type="ChEBI" id="CHEBI:16042"/>
        <dbReference type="ChEBI" id="CHEBI:58314"/>
        <dbReference type="ChEBI" id="CHEBI:137405"/>
        <dbReference type="EC" id="3.8.1.2"/>
    </reaction>
</comment>
<proteinExistence type="inferred from homology"/>
<dbReference type="OrthoDB" id="7989657at2"/>
<comment type="similarity">
    <text evidence="1 3">Belongs to the HAD-like hydrolase superfamily. S-2-haloalkanoic acid dehalogenase family.</text>
</comment>
<dbReference type="PANTHER" id="PTHR43316">
    <property type="entry name" value="HYDROLASE, HALOACID DELAHOGENASE-RELATED"/>
    <property type="match status" value="1"/>
</dbReference>
<dbReference type="SFLD" id="SFLDS00003">
    <property type="entry name" value="Haloacid_Dehalogenase"/>
    <property type="match status" value="1"/>
</dbReference>
<dbReference type="Gene3D" id="1.10.150.240">
    <property type="entry name" value="Putative phosphatase, domain 2"/>
    <property type="match status" value="1"/>
</dbReference>
<keyword evidence="5" id="KW-1185">Reference proteome</keyword>
<evidence type="ECO:0000256" key="1">
    <source>
        <dbReference type="ARBA" id="ARBA00008106"/>
    </source>
</evidence>
<protein>
    <recommendedName>
        <fullName evidence="3">(S)-2-haloacid dehalogenase</fullName>
        <ecNumber evidence="3">3.8.1.2</ecNumber>
    </recommendedName>
    <alternativeName>
        <fullName evidence="3">2-haloalkanoic acid dehalogenase</fullName>
    </alternativeName>
    <alternativeName>
        <fullName evidence="3">Halocarboxylic acid halidohydrolase</fullName>
    </alternativeName>
    <alternativeName>
        <fullName evidence="3">L-2-haloacid dehalogenase</fullName>
    </alternativeName>
</protein>
<dbReference type="InterPro" id="IPR006439">
    <property type="entry name" value="HAD-SF_hydro_IA"/>
</dbReference>
<dbReference type="InterPro" id="IPR023214">
    <property type="entry name" value="HAD_sf"/>
</dbReference>
<dbReference type="CDD" id="cd02588">
    <property type="entry name" value="HAD_L2-DEX"/>
    <property type="match status" value="1"/>
</dbReference>
<dbReference type="AlphaFoldDB" id="A0A5M6J4W5"/>
<dbReference type="InterPro" id="IPR051540">
    <property type="entry name" value="S-2-haloacid_dehalogenase"/>
</dbReference>
<dbReference type="SFLD" id="SFLDF00045">
    <property type="entry name" value="2-haloacid_dehalogenase"/>
    <property type="match status" value="1"/>
</dbReference>
<dbReference type="EMBL" id="VWPK01000001">
    <property type="protein sequence ID" value="KAA5614628.1"/>
    <property type="molecule type" value="Genomic_DNA"/>
</dbReference>
<comment type="function">
    <text evidence="3">Catalyzes the hydrolytic dehalogenation of small (S)-2-haloalkanoic acids to yield the corresponding (R)-2-hydroxyalkanoic acids.</text>
</comment>
<keyword evidence="2 3" id="KW-0378">Hydrolase</keyword>
<dbReference type="SUPFAM" id="SSF56784">
    <property type="entry name" value="HAD-like"/>
    <property type="match status" value="1"/>
</dbReference>
<dbReference type="InterPro" id="IPR036412">
    <property type="entry name" value="HAD-like_sf"/>
</dbReference>
<organism evidence="4 5">
    <name type="scientific">Rhodovastum atsumiense</name>
    <dbReference type="NCBI Taxonomy" id="504468"/>
    <lineage>
        <taxon>Bacteria</taxon>
        <taxon>Pseudomonadati</taxon>
        <taxon>Pseudomonadota</taxon>
        <taxon>Alphaproteobacteria</taxon>
        <taxon>Acetobacterales</taxon>
        <taxon>Acetobacteraceae</taxon>
        <taxon>Rhodovastum</taxon>
    </lineage>
</organism>
<dbReference type="SFLD" id="SFLDG01135">
    <property type="entry name" value="C1.5.6:_HAD__Beta-PGM__Phospha"/>
    <property type="match status" value="1"/>
</dbReference>
<dbReference type="InterPro" id="IPR023198">
    <property type="entry name" value="PGP-like_dom2"/>
</dbReference>
<dbReference type="Pfam" id="PF00702">
    <property type="entry name" value="Hydrolase"/>
    <property type="match status" value="1"/>
</dbReference>
<comment type="caution">
    <text evidence="4">The sequence shown here is derived from an EMBL/GenBank/DDBJ whole genome shotgun (WGS) entry which is preliminary data.</text>
</comment>
<dbReference type="EC" id="3.8.1.2" evidence="3"/>
<dbReference type="PANTHER" id="PTHR43316:SF3">
    <property type="entry name" value="HALOACID DEHALOGENASE, TYPE II (AFU_ORTHOLOGUE AFUA_2G07750)-RELATED"/>
    <property type="match status" value="1"/>
</dbReference>
<evidence type="ECO:0000313" key="5">
    <source>
        <dbReference type="Proteomes" id="UP000325255"/>
    </source>
</evidence>
<gene>
    <name evidence="4" type="ORF">F1189_00415</name>
</gene>
<evidence type="ECO:0000313" key="4">
    <source>
        <dbReference type="EMBL" id="KAA5614628.1"/>
    </source>
</evidence>